<dbReference type="GO" id="GO:0017089">
    <property type="term" value="F:glycolipid transfer activity"/>
    <property type="evidence" value="ECO:0007669"/>
    <property type="project" value="TreeGrafter"/>
</dbReference>
<sequence>MEKKMKMVMLLAAAAFIGGIAWVVFSVPKEENVKEAGDPGPRLMEYSSNTIREEKDGKVIWEIYAEQSQMNVDTQDTVFQNVKGKYYQGDKLITITAPHGVYNSKTRNVRLDGGAKAVTSDNETLDCASLEWVADEGRLLAIGKAKLVRGGVTITADRIEAADEFNSFKAQGNAHIVKGKE</sequence>
<keyword evidence="4" id="KW-1133">Transmembrane helix</keyword>
<dbReference type="STRING" id="1123243.SAMN02745190_00102"/>
<proteinExistence type="predicted"/>
<dbReference type="InterPro" id="IPR052363">
    <property type="entry name" value="LPS_export_LptC"/>
</dbReference>
<gene>
    <name evidence="6" type="ORF">SAMN02745190_00102</name>
</gene>
<name>A0A1M4SE31_9FIRM</name>
<keyword evidence="3" id="KW-0812">Transmembrane</keyword>
<dbReference type="GO" id="GO:0015221">
    <property type="term" value="F:lipopolysaccharide transmembrane transporter activity"/>
    <property type="evidence" value="ECO:0007669"/>
    <property type="project" value="InterPro"/>
</dbReference>
<dbReference type="Pfam" id="PF06835">
    <property type="entry name" value="LptC"/>
    <property type="match status" value="1"/>
</dbReference>
<dbReference type="Proteomes" id="UP000184404">
    <property type="component" value="Unassembled WGS sequence"/>
</dbReference>
<dbReference type="InterPro" id="IPR010664">
    <property type="entry name" value="LipoPS_assembly_LptC-rel"/>
</dbReference>
<dbReference type="RefSeq" id="WP_094756377.1">
    <property type="nucleotide sequence ID" value="NZ_FQUG01000002.1"/>
</dbReference>
<evidence type="ECO:0000313" key="6">
    <source>
        <dbReference type="EMBL" id="SHE30441.1"/>
    </source>
</evidence>
<evidence type="ECO:0000256" key="3">
    <source>
        <dbReference type="ARBA" id="ARBA00022692"/>
    </source>
</evidence>
<dbReference type="GO" id="GO:0030288">
    <property type="term" value="C:outer membrane-bounded periplasmic space"/>
    <property type="evidence" value="ECO:0007669"/>
    <property type="project" value="TreeGrafter"/>
</dbReference>
<evidence type="ECO:0000256" key="2">
    <source>
        <dbReference type="ARBA" id="ARBA00022519"/>
    </source>
</evidence>
<keyword evidence="1" id="KW-1003">Cell membrane</keyword>
<evidence type="ECO:0000313" key="7">
    <source>
        <dbReference type="Proteomes" id="UP000184404"/>
    </source>
</evidence>
<dbReference type="NCBIfam" id="TIGR04409">
    <property type="entry name" value="LptC_YrbK"/>
    <property type="match status" value="1"/>
</dbReference>
<organism evidence="6 7">
    <name type="scientific">Schwartzia succinivorans DSM 10502</name>
    <dbReference type="NCBI Taxonomy" id="1123243"/>
    <lineage>
        <taxon>Bacteria</taxon>
        <taxon>Bacillati</taxon>
        <taxon>Bacillota</taxon>
        <taxon>Negativicutes</taxon>
        <taxon>Selenomonadales</taxon>
        <taxon>Selenomonadaceae</taxon>
        <taxon>Schwartzia</taxon>
    </lineage>
</organism>
<keyword evidence="7" id="KW-1185">Reference proteome</keyword>
<evidence type="ECO:0000256" key="1">
    <source>
        <dbReference type="ARBA" id="ARBA00022475"/>
    </source>
</evidence>
<keyword evidence="2" id="KW-0997">Cell inner membrane</keyword>
<protein>
    <submittedName>
        <fullName evidence="6">LPS export ABC transporter protein LptC</fullName>
    </submittedName>
</protein>
<dbReference type="InterPro" id="IPR026265">
    <property type="entry name" value="LptC"/>
</dbReference>
<dbReference type="AlphaFoldDB" id="A0A1M4SE31"/>
<keyword evidence="5" id="KW-0472">Membrane</keyword>
<dbReference type="PANTHER" id="PTHR37481:SF1">
    <property type="entry name" value="LIPOPOLYSACCHARIDE EXPORT SYSTEM PROTEIN LPTC"/>
    <property type="match status" value="1"/>
</dbReference>
<accession>A0A1M4SE31</accession>
<evidence type="ECO:0000256" key="5">
    <source>
        <dbReference type="ARBA" id="ARBA00023136"/>
    </source>
</evidence>
<dbReference type="PANTHER" id="PTHR37481">
    <property type="entry name" value="LIPOPOLYSACCHARIDE EXPORT SYSTEM PROTEIN LPTC"/>
    <property type="match status" value="1"/>
</dbReference>
<dbReference type="EMBL" id="FQUG01000002">
    <property type="protein sequence ID" value="SHE30441.1"/>
    <property type="molecule type" value="Genomic_DNA"/>
</dbReference>
<dbReference type="Gene3D" id="2.60.450.10">
    <property type="entry name" value="Lipopolysaccharide (LPS) transport protein A like domain"/>
    <property type="match status" value="1"/>
</dbReference>
<dbReference type="GO" id="GO:0005886">
    <property type="term" value="C:plasma membrane"/>
    <property type="evidence" value="ECO:0007669"/>
    <property type="project" value="InterPro"/>
</dbReference>
<evidence type="ECO:0000256" key="4">
    <source>
        <dbReference type="ARBA" id="ARBA00022989"/>
    </source>
</evidence>
<reference evidence="6 7" key="1">
    <citation type="submission" date="2016-11" db="EMBL/GenBank/DDBJ databases">
        <authorList>
            <person name="Jaros S."/>
            <person name="Januszkiewicz K."/>
            <person name="Wedrychowicz H."/>
        </authorList>
    </citation>
    <scope>NUCLEOTIDE SEQUENCE [LARGE SCALE GENOMIC DNA]</scope>
    <source>
        <strain evidence="6 7">DSM 10502</strain>
    </source>
</reference>
<dbReference type="OrthoDB" id="1629081at2"/>